<evidence type="ECO:0000313" key="2">
    <source>
        <dbReference type="Proteomes" id="UP000198925"/>
    </source>
</evidence>
<protein>
    <submittedName>
        <fullName evidence="1">Putative photosynthetic complex assembly protein</fullName>
    </submittedName>
</protein>
<dbReference type="STRING" id="938405.SAMN02927895_03931"/>
<sequence>MSTHSHDMTVPRGPLIGAAALLLAVVTATGIARMAGAGVTTVTAEAPVLARSLGFDDRADGAILVRDAEANRQIAVLEPGTNGFVRGALRALVRDRRREEITGRAPFRLAAWPDGRLTLEDPATGISIGLEAFGPTNMAAFARLLTAGRTMR</sequence>
<organism evidence="1 2">
    <name type="scientific">Belnapia rosea</name>
    <dbReference type="NCBI Taxonomy" id="938405"/>
    <lineage>
        <taxon>Bacteria</taxon>
        <taxon>Pseudomonadati</taxon>
        <taxon>Pseudomonadota</taxon>
        <taxon>Alphaproteobacteria</taxon>
        <taxon>Acetobacterales</taxon>
        <taxon>Roseomonadaceae</taxon>
        <taxon>Belnapia</taxon>
    </lineage>
</organism>
<dbReference type="NCBIfam" id="TIGR03054">
    <property type="entry name" value="photo_alph_chp1"/>
    <property type="match status" value="1"/>
</dbReference>
<evidence type="ECO:0000313" key="1">
    <source>
        <dbReference type="EMBL" id="SDD88722.1"/>
    </source>
</evidence>
<proteinExistence type="predicted"/>
<name>A0A1G6YEG4_9PROT</name>
<dbReference type="AlphaFoldDB" id="A0A1G6YEG4"/>
<gene>
    <name evidence="1" type="ORF">SAMN04487779_101430</name>
</gene>
<reference evidence="1 2" key="1">
    <citation type="submission" date="2016-10" db="EMBL/GenBank/DDBJ databases">
        <authorList>
            <person name="de Groot N.N."/>
        </authorList>
    </citation>
    <scope>NUCLEOTIDE SEQUENCE [LARGE SCALE GENOMIC DNA]</scope>
    <source>
        <strain evidence="1 2">CPCC 100156</strain>
    </source>
</reference>
<dbReference type="RefSeq" id="WP_090664337.1">
    <property type="nucleotide sequence ID" value="NZ_FMZX01000014.1"/>
</dbReference>
<dbReference type="InterPro" id="IPR017495">
    <property type="entry name" value="PuhC"/>
</dbReference>
<keyword evidence="2" id="KW-1185">Reference proteome</keyword>
<dbReference type="EMBL" id="FMZX01000014">
    <property type="protein sequence ID" value="SDD88722.1"/>
    <property type="molecule type" value="Genomic_DNA"/>
</dbReference>
<dbReference type="Proteomes" id="UP000198925">
    <property type="component" value="Unassembled WGS sequence"/>
</dbReference>
<accession>A0A1G6YEG4</accession>